<comment type="caution">
    <text evidence="3">The sequence shown here is derived from an EMBL/GenBank/DDBJ whole genome shotgun (WGS) entry which is preliminary data.</text>
</comment>
<gene>
    <name evidence="3" type="ORF">ACFSJ0_19150</name>
</gene>
<evidence type="ECO:0000256" key="1">
    <source>
        <dbReference type="SAM" id="SignalP"/>
    </source>
</evidence>
<dbReference type="InterPro" id="IPR053521">
    <property type="entry name" value="McjB-like"/>
</dbReference>
<dbReference type="RefSeq" id="WP_219533055.1">
    <property type="nucleotide sequence ID" value="NZ_JAHKRM010000016.1"/>
</dbReference>
<organism evidence="3 4">
    <name type="scientific">Nonomuraea guangzhouensis</name>
    <dbReference type="NCBI Taxonomy" id="1291555"/>
    <lineage>
        <taxon>Bacteria</taxon>
        <taxon>Bacillati</taxon>
        <taxon>Actinomycetota</taxon>
        <taxon>Actinomycetes</taxon>
        <taxon>Streptosporangiales</taxon>
        <taxon>Streptosporangiaceae</taxon>
        <taxon>Nonomuraea</taxon>
    </lineage>
</organism>
<name>A0ABW4GCT8_9ACTN</name>
<protein>
    <submittedName>
        <fullName evidence="3">Lasso peptide biosynthesis B2 protein</fullName>
    </submittedName>
</protein>
<evidence type="ECO:0000313" key="4">
    <source>
        <dbReference type="Proteomes" id="UP001597097"/>
    </source>
</evidence>
<sequence>MSRPMTPEVRALPPLVRTPAALLAVAAARALAALTPHRIRCVLEVIRRGAVAATAAQALAARDDVVAVSARCAGPACLQRSLATAILCRLRGTWPTWCAGVRVEPFRAHAWVQVNGQPVGEPYAAGYYRPIMTVAAPNTAP</sequence>
<dbReference type="NCBIfam" id="NF033537">
    <property type="entry name" value="lasso_biosyn_B2"/>
    <property type="match status" value="1"/>
</dbReference>
<evidence type="ECO:0000259" key="2">
    <source>
        <dbReference type="Pfam" id="PF13471"/>
    </source>
</evidence>
<reference evidence="4" key="1">
    <citation type="journal article" date="2019" name="Int. J. Syst. Evol. Microbiol.">
        <title>The Global Catalogue of Microorganisms (GCM) 10K type strain sequencing project: providing services to taxonomists for standard genome sequencing and annotation.</title>
        <authorList>
            <consortium name="The Broad Institute Genomics Platform"/>
            <consortium name="The Broad Institute Genome Sequencing Center for Infectious Disease"/>
            <person name="Wu L."/>
            <person name="Ma J."/>
        </authorList>
    </citation>
    <scope>NUCLEOTIDE SEQUENCE [LARGE SCALE GENOMIC DNA]</scope>
    <source>
        <strain evidence="4">CGMCC 1.15399</strain>
    </source>
</reference>
<dbReference type="InterPro" id="IPR032708">
    <property type="entry name" value="McjB_C"/>
</dbReference>
<feature type="signal peptide" evidence="1">
    <location>
        <begin position="1"/>
        <end position="32"/>
    </location>
</feature>
<keyword evidence="1" id="KW-0732">Signal</keyword>
<accession>A0ABW4GCT8</accession>
<evidence type="ECO:0000313" key="3">
    <source>
        <dbReference type="EMBL" id="MFD1539182.1"/>
    </source>
</evidence>
<keyword evidence="4" id="KW-1185">Reference proteome</keyword>
<feature type="chain" id="PRO_5046243739" evidence="1">
    <location>
        <begin position="33"/>
        <end position="141"/>
    </location>
</feature>
<dbReference type="EMBL" id="JBHUCM010000016">
    <property type="protein sequence ID" value="MFD1539182.1"/>
    <property type="molecule type" value="Genomic_DNA"/>
</dbReference>
<feature type="domain" description="Microcin J25-processing protein McjB C-terminal" evidence="2">
    <location>
        <begin position="21"/>
        <end position="133"/>
    </location>
</feature>
<dbReference type="Proteomes" id="UP001597097">
    <property type="component" value="Unassembled WGS sequence"/>
</dbReference>
<proteinExistence type="predicted"/>
<dbReference type="Pfam" id="PF13471">
    <property type="entry name" value="Transglut_core3"/>
    <property type="match status" value="1"/>
</dbReference>